<evidence type="ECO:0000256" key="8">
    <source>
        <dbReference type="SAM" id="SignalP"/>
    </source>
</evidence>
<dbReference type="RefSeq" id="WP_173124133.1">
    <property type="nucleotide sequence ID" value="NZ_JABRWJ010000004.1"/>
</dbReference>
<evidence type="ECO:0000256" key="5">
    <source>
        <dbReference type="ARBA" id="ARBA00022764"/>
    </source>
</evidence>
<organism evidence="10 11">
    <name type="scientific">Pseudaquabacterium terrae</name>
    <dbReference type="NCBI Taxonomy" id="2732868"/>
    <lineage>
        <taxon>Bacteria</taxon>
        <taxon>Pseudomonadati</taxon>
        <taxon>Pseudomonadota</taxon>
        <taxon>Betaproteobacteria</taxon>
        <taxon>Burkholderiales</taxon>
        <taxon>Sphaerotilaceae</taxon>
        <taxon>Pseudaquabacterium</taxon>
    </lineage>
</organism>
<gene>
    <name evidence="10" type="ORF">HLB44_15835</name>
</gene>
<dbReference type="EMBL" id="JABRWJ010000004">
    <property type="protein sequence ID" value="NRF68465.1"/>
    <property type="molecule type" value="Genomic_DNA"/>
</dbReference>
<dbReference type="Gene3D" id="2.60.40.420">
    <property type="entry name" value="Cupredoxins - blue copper proteins"/>
    <property type="match status" value="1"/>
</dbReference>
<dbReference type="PANTHER" id="PTHR36507:SF1">
    <property type="entry name" value="BLL1555 PROTEIN"/>
    <property type="match status" value="1"/>
</dbReference>
<dbReference type="InterPro" id="IPR000923">
    <property type="entry name" value="BlueCu_1"/>
</dbReference>
<name>A0ABX2EIK6_9BURK</name>
<feature type="signal peptide" evidence="8">
    <location>
        <begin position="1"/>
        <end position="24"/>
    </location>
</feature>
<evidence type="ECO:0000313" key="10">
    <source>
        <dbReference type="EMBL" id="NRF68465.1"/>
    </source>
</evidence>
<dbReference type="PRINTS" id="PR00155">
    <property type="entry name" value="AMICYANIN"/>
</dbReference>
<sequence length="109" mass="11737">MKRTSKLAMALGAGLVTVALAAYAAEHVVTQKGKAFSMKKLSVKVGDTIKFVNEDPFQHNIFSLSEAKSFDAGSFGQGQSRSVTFDKPGTVEVECAVHPDMRMVVEVTK</sequence>
<feature type="chain" id="PRO_5046757667" evidence="8">
    <location>
        <begin position="25"/>
        <end position="109"/>
    </location>
</feature>
<keyword evidence="8" id="KW-0732">Signal</keyword>
<keyword evidence="11" id="KW-1185">Reference proteome</keyword>
<evidence type="ECO:0000256" key="2">
    <source>
        <dbReference type="ARBA" id="ARBA00004418"/>
    </source>
</evidence>
<evidence type="ECO:0000256" key="3">
    <source>
        <dbReference type="ARBA" id="ARBA00022448"/>
    </source>
</evidence>
<reference evidence="10 11" key="1">
    <citation type="submission" date="2020-05" db="EMBL/GenBank/DDBJ databases">
        <title>Aquincola sp. isolate from soil.</title>
        <authorList>
            <person name="Han J."/>
            <person name="Kim D.-U."/>
        </authorList>
    </citation>
    <scope>NUCLEOTIDE SEQUENCE [LARGE SCALE GENOMIC DNA]</scope>
    <source>
        <strain evidence="10 11">S2</strain>
    </source>
</reference>
<protein>
    <submittedName>
        <fullName evidence="10">Methylamine utilization protein</fullName>
    </submittedName>
</protein>
<evidence type="ECO:0000256" key="7">
    <source>
        <dbReference type="ARBA" id="ARBA00023008"/>
    </source>
</evidence>
<evidence type="ECO:0000256" key="6">
    <source>
        <dbReference type="ARBA" id="ARBA00022982"/>
    </source>
</evidence>
<dbReference type="InterPro" id="IPR052721">
    <property type="entry name" value="ET_Amicyanin"/>
</dbReference>
<dbReference type="InterPro" id="IPR002386">
    <property type="entry name" value="Amicyanin/Pseudoazurin"/>
</dbReference>
<dbReference type="SUPFAM" id="SSF49503">
    <property type="entry name" value="Cupredoxins"/>
    <property type="match status" value="1"/>
</dbReference>
<keyword evidence="5" id="KW-0574">Periplasm</keyword>
<feature type="domain" description="Blue (type 1) copper" evidence="9">
    <location>
        <begin position="31"/>
        <end position="108"/>
    </location>
</feature>
<evidence type="ECO:0000259" key="9">
    <source>
        <dbReference type="Pfam" id="PF00127"/>
    </source>
</evidence>
<comment type="caution">
    <text evidence="10">The sequence shown here is derived from an EMBL/GenBank/DDBJ whole genome shotgun (WGS) entry which is preliminary data.</text>
</comment>
<comment type="cofactor">
    <cofactor evidence="1">
        <name>Cu cation</name>
        <dbReference type="ChEBI" id="CHEBI:23378"/>
    </cofactor>
</comment>
<dbReference type="InterPro" id="IPR008972">
    <property type="entry name" value="Cupredoxin"/>
</dbReference>
<dbReference type="PANTHER" id="PTHR36507">
    <property type="entry name" value="BLL1555 PROTEIN"/>
    <property type="match status" value="1"/>
</dbReference>
<comment type="subcellular location">
    <subcellularLocation>
        <location evidence="2">Periplasm</location>
    </subcellularLocation>
</comment>
<proteinExistence type="predicted"/>
<keyword evidence="3" id="KW-0813">Transport</keyword>
<evidence type="ECO:0000256" key="1">
    <source>
        <dbReference type="ARBA" id="ARBA00001935"/>
    </source>
</evidence>
<keyword evidence="7" id="KW-0186">Copper</keyword>
<dbReference type="Proteomes" id="UP000737171">
    <property type="component" value="Unassembled WGS sequence"/>
</dbReference>
<accession>A0ABX2EIK6</accession>
<keyword evidence="6" id="KW-0249">Electron transport</keyword>
<evidence type="ECO:0000313" key="11">
    <source>
        <dbReference type="Proteomes" id="UP000737171"/>
    </source>
</evidence>
<keyword evidence="4" id="KW-0479">Metal-binding</keyword>
<dbReference type="Pfam" id="PF00127">
    <property type="entry name" value="Copper-bind"/>
    <property type="match status" value="1"/>
</dbReference>
<evidence type="ECO:0000256" key="4">
    <source>
        <dbReference type="ARBA" id="ARBA00022723"/>
    </source>
</evidence>